<evidence type="ECO:0000313" key="2">
    <source>
        <dbReference type="Proteomes" id="UP000199603"/>
    </source>
</evidence>
<dbReference type="STRING" id="265719.SAMN04488509_102456"/>
<dbReference type="InterPro" id="IPR025427">
    <property type="entry name" value="DUF4160"/>
</dbReference>
<dbReference type="Proteomes" id="UP000199603">
    <property type="component" value="Unassembled WGS sequence"/>
</dbReference>
<reference evidence="1 2" key="1">
    <citation type="submission" date="2016-10" db="EMBL/GenBank/DDBJ databases">
        <authorList>
            <person name="de Groot N.N."/>
        </authorList>
    </citation>
    <scope>NUCLEOTIDE SEQUENCE [LARGE SCALE GENOMIC DNA]</scope>
    <source>
        <strain evidence="1 2">DSM 16957</strain>
    </source>
</reference>
<dbReference type="EMBL" id="FNAG01000002">
    <property type="protein sequence ID" value="SDD43829.1"/>
    <property type="molecule type" value="Genomic_DNA"/>
</dbReference>
<name>A0A1G6URA4_9GAMM</name>
<dbReference type="AlphaFoldDB" id="A0A1G6URA4"/>
<organism evidence="1 2">
    <name type="scientific">Aquimonas voraii</name>
    <dbReference type="NCBI Taxonomy" id="265719"/>
    <lineage>
        <taxon>Bacteria</taxon>
        <taxon>Pseudomonadati</taxon>
        <taxon>Pseudomonadota</taxon>
        <taxon>Gammaproteobacteria</taxon>
        <taxon>Lysobacterales</taxon>
        <taxon>Lysobacteraceae</taxon>
        <taxon>Aquimonas</taxon>
    </lineage>
</organism>
<protein>
    <recommendedName>
        <fullName evidence="3">DUF4160 domain-containing protein</fullName>
    </recommendedName>
</protein>
<dbReference type="Pfam" id="PF13711">
    <property type="entry name" value="DUF4160"/>
    <property type="match status" value="1"/>
</dbReference>
<dbReference type="RefSeq" id="WP_176764043.1">
    <property type="nucleotide sequence ID" value="NZ_FNAG01000002.1"/>
</dbReference>
<evidence type="ECO:0008006" key="3">
    <source>
        <dbReference type="Google" id="ProtNLM"/>
    </source>
</evidence>
<keyword evidence="2" id="KW-1185">Reference proteome</keyword>
<sequence length="88" mass="9865">MPIISSFFGIYVRMYFADHGPPHVHIEYQGHEALVSIADGAVIEGRLPRRAASLVQQWCLDHRAELEQNWANAQALKPLNRIAGADND</sequence>
<gene>
    <name evidence="1" type="ORF">SAMN04488509_102456</name>
</gene>
<accession>A0A1G6URA4</accession>
<evidence type="ECO:0000313" key="1">
    <source>
        <dbReference type="EMBL" id="SDD43829.1"/>
    </source>
</evidence>
<proteinExistence type="predicted"/>